<accession>A0A0F9SQU7</accession>
<protein>
    <submittedName>
        <fullName evidence="1">Uncharacterized protein</fullName>
    </submittedName>
</protein>
<evidence type="ECO:0000313" key="1">
    <source>
        <dbReference type="EMBL" id="KKN71420.1"/>
    </source>
</evidence>
<sequence>MANPADITIVYPSGFALYAIRRRNADGYIWDVGDVAWEAIGTWNNARIDECDIAITDKGGNFYTIPYPADIAGNYTTIVFLQAGGSPATTDAILGSMNISETGKTITHETTLIVRNE</sequence>
<name>A0A0F9SQU7_9ZZZZ</name>
<proteinExistence type="predicted"/>
<dbReference type="EMBL" id="LAZR01000384">
    <property type="protein sequence ID" value="KKN71420.1"/>
    <property type="molecule type" value="Genomic_DNA"/>
</dbReference>
<comment type="caution">
    <text evidence="1">The sequence shown here is derived from an EMBL/GenBank/DDBJ whole genome shotgun (WGS) entry which is preliminary data.</text>
</comment>
<dbReference type="AlphaFoldDB" id="A0A0F9SQU7"/>
<organism evidence="1">
    <name type="scientific">marine sediment metagenome</name>
    <dbReference type="NCBI Taxonomy" id="412755"/>
    <lineage>
        <taxon>unclassified sequences</taxon>
        <taxon>metagenomes</taxon>
        <taxon>ecological metagenomes</taxon>
    </lineage>
</organism>
<gene>
    <name evidence="1" type="ORF">LCGC14_0421420</name>
</gene>
<reference evidence="1" key="1">
    <citation type="journal article" date="2015" name="Nature">
        <title>Complex archaea that bridge the gap between prokaryotes and eukaryotes.</title>
        <authorList>
            <person name="Spang A."/>
            <person name="Saw J.H."/>
            <person name="Jorgensen S.L."/>
            <person name="Zaremba-Niedzwiedzka K."/>
            <person name="Martijn J."/>
            <person name="Lind A.E."/>
            <person name="van Eijk R."/>
            <person name="Schleper C."/>
            <person name="Guy L."/>
            <person name="Ettema T.J."/>
        </authorList>
    </citation>
    <scope>NUCLEOTIDE SEQUENCE</scope>
</reference>